<organism evidence="2 3">
    <name type="scientific">Candidatus Enterovibrio escicola</name>
    <dbReference type="NCBI Taxonomy" id="1927127"/>
    <lineage>
        <taxon>Bacteria</taxon>
        <taxon>Pseudomonadati</taxon>
        <taxon>Pseudomonadota</taxon>
        <taxon>Gammaproteobacteria</taxon>
        <taxon>Vibrionales</taxon>
        <taxon>Vibrionaceae</taxon>
        <taxon>Enterovibrio</taxon>
    </lineage>
</organism>
<dbReference type="NCBIfam" id="TIGR02746">
    <property type="entry name" value="TraC-F-type"/>
    <property type="match status" value="1"/>
</dbReference>
<proteinExistence type="predicted"/>
<dbReference type="SUPFAM" id="SSF52540">
    <property type="entry name" value="P-loop containing nucleoside triphosphate hydrolases"/>
    <property type="match status" value="1"/>
</dbReference>
<dbReference type="PANTHER" id="PTHR38467">
    <property type="match status" value="1"/>
</dbReference>
<name>A0A2A5T773_9GAMM</name>
<dbReference type="Pfam" id="PF11130">
    <property type="entry name" value="TraC_F_IV"/>
    <property type="match status" value="1"/>
</dbReference>
<geneLocation type="plasmid" evidence="3">
    <name>pmj2</name>
</geneLocation>
<keyword evidence="3" id="KW-1185">Reference proteome</keyword>
<evidence type="ECO:0000313" key="2">
    <source>
        <dbReference type="EMBL" id="PCS24011.1"/>
    </source>
</evidence>
<reference evidence="3" key="1">
    <citation type="submission" date="2017-04" db="EMBL/GenBank/DDBJ databases">
        <title>Genome evolution of the luminous symbionts of deep sea anglerfish.</title>
        <authorList>
            <person name="Hendry T.A."/>
        </authorList>
    </citation>
    <scope>NUCLEOTIDE SEQUENCE [LARGE SCALE GENOMIC DNA]</scope>
    <source>
        <plasmid evidence="3">pmj2</plasmid>
    </source>
</reference>
<feature type="domain" description="TraG P-loop" evidence="1">
    <location>
        <begin position="494"/>
        <end position="559"/>
    </location>
</feature>
<dbReference type="Pfam" id="PF19044">
    <property type="entry name" value="P-loop_TraG"/>
    <property type="match status" value="2"/>
</dbReference>
<comment type="caution">
    <text evidence="2">The sequence shown here is derived from an EMBL/GenBank/DDBJ whole genome shotgun (WGS) entry which is preliminary data.</text>
</comment>
<dbReference type="Proteomes" id="UP000219020">
    <property type="component" value="Plasmid pMJ2"/>
</dbReference>
<accession>A0A2A5T773</accession>
<dbReference type="Gene3D" id="1.10.8.730">
    <property type="match status" value="1"/>
</dbReference>
<dbReference type="InterPro" id="IPR027417">
    <property type="entry name" value="P-loop_NTPase"/>
</dbReference>
<dbReference type="InterPro" id="IPR014117">
    <property type="entry name" value="TraC-F-type"/>
</dbReference>
<protein>
    <submittedName>
        <fullName evidence="2">Plasmid conjugative transfer pilus assembly protein TraC</fullName>
    </submittedName>
</protein>
<feature type="domain" description="TraG P-loop" evidence="1">
    <location>
        <begin position="641"/>
        <end position="793"/>
    </location>
</feature>
<dbReference type="EMBL" id="NBYY01000007">
    <property type="protein sequence ID" value="PCS24011.1"/>
    <property type="molecule type" value="Genomic_DNA"/>
</dbReference>
<keyword evidence="2" id="KW-0614">Plasmid</keyword>
<dbReference type="InterPro" id="IPR043964">
    <property type="entry name" value="P-loop_TraG"/>
</dbReference>
<gene>
    <name evidence="2" type="ORF">BTN49_0284</name>
</gene>
<dbReference type="AlphaFoldDB" id="A0A2A5T773"/>
<dbReference type="PANTHER" id="PTHR38467:SF1">
    <property type="entry name" value="CONJUGATIVE TRANSFER: ASSEMBLY"/>
    <property type="match status" value="1"/>
</dbReference>
<dbReference type="CDD" id="cd01127">
    <property type="entry name" value="TrwB_TraG_TraD_VirD4"/>
    <property type="match status" value="1"/>
</dbReference>
<evidence type="ECO:0000259" key="1">
    <source>
        <dbReference type="Pfam" id="PF19044"/>
    </source>
</evidence>
<dbReference type="Gene3D" id="3.40.50.300">
    <property type="entry name" value="P-loop containing nucleotide triphosphate hydrolases"/>
    <property type="match status" value="1"/>
</dbReference>
<dbReference type="GeneID" id="66950657"/>
<sequence length="885" mass="99528">MGSKQVTLADRYHTIKRRFTDKIKSSLVNDVPPGVHLKNGAKTPTLAMMKSFSKRYLLASILPYEAYEDETGIYYNRDTIGFMLYASPATGVSPTELKTLNSFFNQSHKSDTLIQVSVIADPNVEPILNRWAETKGNASDKAIGDIFETLANNRVDYMQKGKWESLFTEQAFLLRNLHLVVSYTIPVPKGLTAVDMADDDVQQLIRIREAAIGILRSANIYSQNMDPDLFINIMNGLLNPSKNHQPRLYYDDNNIIASQMVDQDTMALFDSGASSLIHKDEAFSILPYHVRQFPRMWPGYKNGQLIGSFTNNMLRIPCPFIVTLTVNAADQVSAKGKVKRKSMRATQMADSPTGKYVPQWKERKVDWDYTAKKVDNGNKLMDAFYQIVLFAPQGREQACEQSLKSVYESLGWVISKSRYTPIHSLLGALPMGLCQESKRALQVFGYFNSRLSWTCTNIAPWIGEWKGTKTPMMLFNGRRGQVTYFDPFDNDKGNYNMSCSATSGSGKSFFTQEWVFSCLGYGGRAFIIDAGHSYKNLCRLLKGTYIDFGTGRPNVNPFTKVFSPENIERVEKLADEQPTEYSVDDYINDMMPMLKLLLSVMASPNSELPPKLSACLEIALSAAIKEHREKTTITKVAKKCLEQKNELGETLDYAKDVALMLHSYTDEGMFGRYFESDNNIDLDNSFVVLELDALNAKGDLQSVVLLIMMMQINQVMYLSGNKKQRKLCIIDEAWRLLGRGRAGQFIEEGYRVARKHGGSFMTITQKISDYYASETARAAYANSDFKVYLRQDPGELAEAESKGHISNSSGKVDVIRSLETIQGKYSELAVDSPDGLAALRFTVDPITEKLYSTKAEEVDFIREAEAQGIHIFDAVQQLISRGGSR</sequence>
<dbReference type="InterPro" id="IPR025955">
    <property type="entry name" value="TraC/Conjuga_ATPase"/>
</dbReference>
<evidence type="ECO:0000313" key="3">
    <source>
        <dbReference type="Proteomes" id="UP000219020"/>
    </source>
</evidence>
<dbReference type="InterPro" id="IPR053155">
    <property type="entry name" value="F-pilin_assembly_TraC"/>
</dbReference>
<dbReference type="RefSeq" id="WP_097355540.1">
    <property type="nucleotide sequence ID" value="NZ_CAWNJE010000002.1"/>
</dbReference>